<comment type="caution">
    <text evidence="1">The sequence shown here is derived from an EMBL/GenBank/DDBJ whole genome shotgun (WGS) entry which is preliminary data.</text>
</comment>
<dbReference type="AlphaFoldDB" id="A0A4Q0YRD6"/>
<dbReference type="RefSeq" id="WP_129121672.1">
    <property type="nucleotide sequence ID" value="NZ_PEIB01000006.1"/>
</dbReference>
<reference evidence="1 2" key="1">
    <citation type="submission" date="2017-10" db="EMBL/GenBank/DDBJ databases">
        <title>Nyctiphanis sp. nov., isolated from the stomach of the euphausiid Nyctiphanes simplex (Hansen, 1911) in the Gulf of California.</title>
        <authorList>
            <person name="Gomez-Gil B."/>
            <person name="Aguilar-Mendez M."/>
            <person name="Lopez-Cortes A."/>
            <person name="Gomez-Gutierrez J."/>
            <person name="Roque A."/>
            <person name="Lang E."/>
            <person name="Gonzalez-Castillo A."/>
        </authorList>
    </citation>
    <scope>NUCLEOTIDE SEQUENCE [LARGE SCALE GENOMIC DNA]</scope>
    <source>
        <strain evidence="1 2">CAIM 600</strain>
    </source>
</reference>
<gene>
    <name evidence="1" type="ORF">CS022_06905</name>
</gene>
<name>A0A4Q0YRD6_9GAMM</name>
<organism evidence="1 2">
    <name type="scientific">Veronia nyctiphanis</name>
    <dbReference type="NCBI Taxonomy" id="1278244"/>
    <lineage>
        <taxon>Bacteria</taxon>
        <taxon>Pseudomonadati</taxon>
        <taxon>Pseudomonadota</taxon>
        <taxon>Gammaproteobacteria</taxon>
        <taxon>Vibrionales</taxon>
        <taxon>Vibrionaceae</taxon>
        <taxon>Veronia</taxon>
    </lineage>
</organism>
<dbReference type="Proteomes" id="UP000290287">
    <property type="component" value="Unassembled WGS sequence"/>
</dbReference>
<protein>
    <submittedName>
        <fullName evidence="1">Uncharacterized protein</fullName>
    </submittedName>
</protein>
<accession>A0A4Q0YRD6</accession>
<proteinExistence type="predicted"/>
<dbReference type="EMBL" id="PEIB01000006">
    <property type="protein sequence ID" value="RXJ73740.1"/>
    <property type="molecule type" value="Genomic_DNA"/>
</dbReference>
<sequence>MKQVITMEEAKEVNGGTGGLGGILGGIIDIVLTIVDAIPSATLGDVAKSLFTLVANVVKGLFGGNK</sequence>
<keyword evidence="2" id="KW-1185">Reference proteome</keyword>
<evidence type="ECO:0000313" key="2">
    <source>
        <dbReference type="Proteomes" id="UP000290287"/>
    </source>
</evidence>
<evidence type="ECO:0000313" key="1">
    <source>
        <dbReference type="EMBL" id="RXJ73740.1"/>
    </source>
</evidence>